<feature type="compositionally biased region" description="Basic and acidic residues" evidence="1">
    <location>
        <begin position="9"/>
        <end position="22"/>
    </location>
</feature>
<name>A0A0E3Q1L9_9EURY</name>
<accession>A0A0E3Q1L9</accession>
<dbReference type="PATRIC" id="fig|1434123.4.peg.957"/>
<dbReference type="CDD" id="cd02440">
    <property type="entry name" value="AdoMet_MTases"/>
    <property type="match status" value="1"/>
</dbReference>
<evidence type="ECO:0008006" key="4">
    <source>
        <dbReference type="Google" id="ProtNLM"/>
    </source>
</evidence>
<dbReference type="Gene3D" id="3.40.50.150">
    <property type="entry name" value="Vaccinia Virus protein VP39"/>
    <property type="match status" value="1"/>
</dbReference>
<dbReference type="InterPro" id="IPR029063">
    <property type="entry name" value="SAM-dependent_MTases_sf"/>
</dbReference>
<protein>
    <recommendedName>
        <fullName evidence="4">Class I SAM-dependent methyltransferase</fullName>
    </recommendedName>
</protein>
<dbReference type="SUPFAM" id="SSF53335">
    <property type="entry name" value="S-adenosyl-L-methionine-dependent methyltransferases"/>
    <property type="match status" value="1"/>
</dbReference>
<dbReference type="EMBL" id="CP009520">
    <property type="protein sequence ID" value="AKB43089.1"/>
    <property type="molecule type" value="Genomic_DNA"/>
</dbReference>
<evidence type="ECO:0000313" key="3">
    <source>
        <dbReference type="Proteomes" id="UP000033096"/>
    </source>
</evidence>
<dbReference type="KEGG" id="mvc:MSVAZ_0820"/>
<dbReference type="AlphaFoldDB" id="A0A0E3Q1L9"/>
<evidence type="ECO:0000313" key="2">
    <source>
        <dbReference type="EMBL" id="AKB43089.1"/>
    </source>
</evidence>
<dbReference type="Pfam" id="PF13489">
    <property type="entry name" value="Methyltransf_23"/>
    <property type="match status" value="1"/>
</dbReference>
<evidence type="ECO:0000256" key="1">
    <source>
        <dbReference type="SAM" id="MobiDB-lite"/>
    </source>
</evidence>
<dbReference type="Proteomes" id="UP000033096">
    <property type="component" value="Chromosome"/>
</dbReference>
<organism evidence="2 3">
    <name type="scientific">Methanosarcina vacuolata Z-761</name>
    <dbReference type="NCBI Taxonomy" id="1434123"/>
    <lineage>
        <taxon>Archaea</taxon>
        <taxon>Methanobacteriati</taxon>
        <taxon>Methanobacteriota</taxon>
        <taxon>Stenosarchaea group</taxon>
        <taxon>Methanomicrobia</taxon>
        <taxon>Methanosarcinales</taxon>
        <taxon>Methanosarcinaceae</taxon>
        <taxon>Methanosarcina</taxon>
    </lineage>
</organism>
<reference evidence="2 3" key="1">
    <citation type="submission" date="2014-07" db="EMBL/GenBank/DDBJ databases">
        <title>Methanogenic archaea and the global carbon cycle.</title>
        <authorList>
            <person name="Henriksen J.R."/>
            <person name="Luke J."/>
            <person name="Reinhart S."/>
            <person name="Benedict M.N."/>
            <person name="Youngblut N.D."/>
            <person name="Metcalf M.E."/>
            <person name="Whitaker R.J."/>
            <person name="Metcalf W.W."/>
        </authorList>
    </citation>
    <scope>NUCLEOTIDE SEQUENCE [LARGE SCALE GENOMIC DNA]</scope>
    <source>
        <strain evidence="2 3">Z-761</strain>
    </source>
</reference>
<keyword evidence="3" id="KW-1185">Reference proteome</keyword>
<proteinExistence type="predicted"/>
<gene>
    <name evidence="2" type="ORF">MSVAZ_0820</name>
</gene>
<sequence length="329" mass="38314">MRTSTQNNEESKCFCKNSERDKTMKEPRGQELIDRYKKNYHMSAEDDITEEMILKHWNLEKTLTSEILKSNSENRWEITDRCYTTLYRELWWLNKFTNSNNNISPSIKYKNIIEILGYPPKKIYEIGSGKAELITYLASCGFECKATEITRERGGKYASEVPNLSWGISDGIHLNKFEKSGSYDVVISDQVIEHLHPDDIIEHFKNVNSILSSEGKYIFITPHKHMGPADISRVFKCEKPFGMHLKEYTYKELKNSLEKAGFKDIYGVFHIPNTLTQLTGVYIKPKVSSIYLTYSCAVEQLISLLPYKTRRKAMIFFFVPDIFMIAQKK</sequence>
<feature type="region of interest" description="Disordered" evidence="1">
    <location>
        <begin position="1"/>
        <end position="22"/>
    </location>
</feature>
<dbReference type="HOGENOM" id="CLU_076335_0_0_2"/>